<protein>
    <recommendedName>
        <fullName evidence="6">Mediator of RNA polymerase II transcription subunit 10</fullName>
    </recommendedName>
    <alternativeName>
        <fullName evidence="6">Mediator complex subunit 10</fullName>
    </alternativeName>
</protein>
<gene>
    <name evidence="6" type="primary">MED10</name>
    <name evidence="9" type="ORF">KIW84_071878</name>
</gene>
<evidence type="ECO:0000256" key="4">
    <source>
        <dbReference type="ARBA" id="ARBA00023163"/>
    </source>
</evidence>
<dbReference type="GO" id="GO:0003712">
    <property type="term" value="F:transcription coregulator activity"/>
    <property type="evidence" value="ECO:0007669"/>
    <property type="project" value="InterPro"/>
</dbReference>
<proteinExistence type="inferred from homology"/>
<evidence type="ECO:0000256" key="7">
    <source>
        <dbReference type="SAM" id="MobiDB-lite"/>
    </source>
</evidence>
<keyword evidence="3 6" id="KW-0805">Transcription regulation</keyword>
<evidence type="ECO:0000256" key="8">
    <source>
        <dbReference type="SAM" id="Phobius"/>
    </source>
</evidence>
<evidence type="ECO:0000256" key="5">
    <source>
        <dbReference type="ARBA" id="ARBA00023242"/>
    </source>
</evidence>
<comment type="subunit">
    <text evidence="6">Component of the Mediator complex.</text>
</comment>
<dbReference type="Gramene" id="Psat07G0187800-T1">
    <property type="protein sequence ID" value="KAI5385045.1"/>
    <property type="gene ID" value="KIW84_071878"/>
</dbReference>
<comment type="function">
    <text evidence="6">Component of the Mediator complex, a coactivator involved in the regulated transcription of nearly all RNA polymerase II-dependent genes. Mediator functions as a bridge to convey information from gene-specific regulatory proteins to the basal RNA polymerase II transcription machinery. Mediator is recruited to promoters by direct interactions with regulatory proteins and serves as a scaffold for the assembly of a functional preinitiation complex with RNA polymerase II and the general transcription factors.</text>
</comment>
<keyword evidence="6" id="KW-0010">Activator</keyword>
<evidence type="ECO:0000256" key="1">
    <source>
        <dbReference type="ARBA" id="ARBA00004123"/>
    </source>
</evidence>
<accession>A0A9D4VLV6</accession>
<feature type="non-terminal residue" evidence="9">
    <location>
        <position position="448"/>
    </location>
</feature>
<comment type="subcellular location">
    <subcellularLocation>
        <location evidence="1 6">Nucleus</location>
    </subcellularLocation>
</comment>
<feature type="transmembrane region" description="Helical" evidence="8">
    <location>
        <begin position="418"/>
        <end position="442"/>
    </location>
</feature>
<name>A0A9D4VLV6_PEA</name>
<evidence type="ECO:0000256" key="6">
    <source>
        <dbReference type="RuleBase" id="RU364146"/>
    </source>
</evidence>
<feature type="region of interest" description="Disordered" evidence="7">
    <location>
        <begin position="36"/>
        <end position="56"/>
    </location>
</feature>
<evidence type="ECO:0000256" key="3">
    <source>
        <dbReference type="ARBA" id="ARBA00023015"/>
    </source>
</evidence>
<keyword evidence="8" id="KW-1133">Transmembrane helix</keyword>
<dbReference type="GO" id="GO:0045944">
    <property type="term" value="P:positive regulation of transcription by RNA polymerase II"/>
    <property type="evidence" value="ECO:0007669"/>
    <property type="project" value="TreeGrafter"/>
</dbReference>
<dbReference type="Pfam" id="PF09748">
    <property type="entry name" value="Med10"/>
    <property type="match status" value="1"/>
</dbReference>
<comment type="caution">
    <text evidence="9">The sequence shown here is derived from an EMBL/GenBank/DDBJ whole genome shotgun (WGS) entry which is preliminary data.</text>
</comment>
<dbReference type="AlphaFoldDB" id="A0A9D4VLV6"/>
<reference evidence="9 10" key="1">
    <citation type="journal article" date="2022" name="Nat. Genet.">
        <title>Improved pea reference genome and pan-genome highlight genomic features and evolutionary characteristics.</title>
        <authorList>
            <person name="Yang T."/>
            <person name="Liu R."/>
            <person name="Luo Y."/>
            <person name="Hu S."/>
            <person name="Wang D."/>
            <person name="Wang C."/>
            <person name="Pandey M.K."/>
            <person name="Ge S."/>
            <person name="Xu Q."/>
            <person name="Li N."/>
            <person name="Li G."/>
            <person name="Huang Y."/>
            <person name="Saxena R.K."/>
            <person name="Ji Y."/>
            <person name="Li M."/>
            <person name="Yan X."/>
            <person name="He Y."/>
            <person name="Liu Y."/>
            <person name="Wang X."/>
            <person name="Xiang C."/>
            <person name="Varshney R.K."/>
            <person name="Ding H."/>
            <person name="Gao S."/>
            <person name="Zong X."/>
        </authorList>
    </citation>
    <scope>NUCLEOTIDE SEQUENCE [LARGE SCALE GENOMIC DNA]</scope>
    <source>
        <strain evidence="9 10">cv. Zhongwan 6</strain>
    </source>
</reference>
<evidence type="ECO:0000256" key="2">
    <source>
        <dbReference type="ARBA" id="ARBA00005389"/>
    </source>
</evidence>
<keyword evidence="10" id="KW-1185">Reference proteome</keyword>
<comment type="similarity">
    <text evidence="2 6">Belongs to the Mediator complex subunit 10 family.</text>
</comment>
<keyword evidence="4 6" id="KW-0804">Transcription</keyword>
<dbReference type="EMBL" id="JAMSHJ010000007">
    <property type="protein sequence ID" value="KAI5385045.1"/>
    <property type="molecule type" value="Genomic_DNA"/>
</dbReference>
<organism evidence="9 10">
    <name type="scientific">Pisum sativum</name>
    <name type="common">Garden pea</name>
    <name type="synonym">Lathyrus oleraceus</name>
    <dbReference type="NCBI Taxonomy" id="3888"/>
    <lineage>
        <taxon>Eukaryota</taxon>
        <taxon>Viridiplantae</taxon>
        <taxon>Streptophyta</taxon>
        <taxon>Embryophyta</taxon>
        <taxon>Tracheophyta</taxon>
        <taxon>Spermatophyta</taxon>
        <taxon>Magnoliopsida</taxon>
        <taxon>eudicotyledons</taxon>
        <taxon>Gunneridae</taxon>
        <taxon>Pentapetalae</taxon>
        <taxon>rosids</taxon>
        <taxon>fabids</taxon>
        <taxon>Fabales</taxon>
        <taxon>Fabaceae</taxon>
        <taxon>Papilionoideae</taxon>
        <taxon>50 kb inversion clade</taxon>
        <taxon>NPAAA clade</taxon>
        <taxon>Hologalegina</taxon>
        <taxon>IRL clade</taxon>
        <taxon>Fabeae</taxon>
        <taxon>Lathyrus</taxon>
    </lineage>
</organism>
<dbReference type="PANTHER" id="PTHR13345:SF14">
    <property type="entry name" value="MEDIATOR OF RNA POLYMERASE II TRANSCRIPTION SUBUNIT 10A-RELATED"/>
    <property type="match status" value="1"/>
</dbReference>
<evidence type="ECO:0000313" key="10">
    <source>
        <dbReference type="Proteomes" id="UP001058974"/>
    </source>
</evidence>
<dbReference type="PANTHER" id="PTHR13345">
    <property type="entry name" value="MEDIATOR OF RNA POLYMERASE II TRANSCRIPTION SUBUNIT 10"/>
    <property type="match status" value="1"/>
</dbReference>
<evidence type="ECO:0000313" key="9">
    <source>
        <dbReference type="EMBL" id="KAI5385045.1"/>
    </source>
</evidence>
<keyword evidence="5 6" id="KW-0539">Nucleus</keyword>
<keyword evidence="8" id="KW-0472">Membrane</keyword>
<dbReference type="GO" id="GO:0016592">
    <property type="term" value="C:mediator complex"/>
    <property type="evidence" value="ECO:0007669"/>
    <property type="project" value="InterPro"/>
</dbReference>
<sequence length="448" mass="45886">EYESLSLASFESYRILLAGKLYRNCSSATRNTEKLVQRMDSSQSPSDGGNGMPPIFQTNDTAASMQNLKQINESIEKTLALIHQLTLTVSNYDDALQMPLLQRINGLVAELDNMMKLAENCNIEVPMEVVNLIDDGKNPDLFTRDVINNCIAKNQITKGKTDAFKDFRKHLFEELEQNYPDEVETFRESRAASAASASAASVSVSDALASACASDALATACASDAPACASDAPACASDAPASACASDVPASACVSDVPACESDVPASACASDVPASACASDVPASASVASASSASALASDAPVSASASNALASASDAPASAASVFASDAPVSDSASIAPASAASASAASVFAFAAPVSASAASASTASASAASAYVSNAHVSASASAAAPASVSAELNRLGQKVYCQMEMLVLKEFDVFVSFVIYSLGLKIFLSFILFYLGLHSEFQH</sequence>
<keyword evidence="8" id="KW-0812">Transmembrane</keyword>
<dbReference type="Proteomes" id="UP001058974">
    <property type="component" value="Chromosome 7"/>
</dbReference>
<dbReference type="InterPro" id="IPR019145">
    <property type="entry name" value="Mediator_Med10"/>
</dbReference>